<proteinExistence type="predicted"/>
<dbReference type="Proteomes" id="UP001242010">
    <property type="component" value="Chromosome"/>
</dbReference>
<keyword evidence="4" id="KW-1185">Reference proteome</keyword>
<gene>
    <name evidence="3" type="ORF">GETHOR_05410</name>
</gene>
<dbReference type="PRINTS" id="PR01590">
    <property type="entry name" value="HTHFIS"/>
</dbReference>
<dbReference type="SUPFAM" id="SSF52540">
    <property type="entry name" value="P-loop containing nucleoside triphosphate hydrolases"/>
    <property type="match status" value="1"/>
</dbReference>
<feature type="domain" description="DNA binding HTH" evidence="2">
    <location>
        <begin position="192"/>
        <end position="226"/>
    </location>
</feature>
<reference evidence="4" key="1">
    <citation type="journal article" date="2023" name="Int. J. Syst. Evol. Microbiol.">
        <title>Mesoterricola silvestris gen. nov., sp. nov., Mesoterricola sediminis sp. nov., Geothrix oryzae sp. nov., Geothrix edaphica sp. nov., Geothrix rubra sp. nov., and Geothrix limicola sp. nov., six novel members of Acidobacteriota isolated from soils.</title>
        <authorList>
            <person name="Itoh H."/>
            <person name="Sugisawa Y."/>
            <person name="Mise K."/>
            <person name="Xu Z."/>
            <person name="Kuniyasu M."/>
            <person name="Ushijima N."/>
            <person name="Kawano K."/>
            <person name="Kobayashi E."/>
            <person name="Shiratori Y."/>
            <person name="Masuda Y."/>
            <person name="Senoo K."/>
        </authorList>
    </citation>
    <scope>NUCLEOTIDE SEQUENCE [LARGE SCALE GENOMIC DNA]</scope>
    <source>
        <strain evidence="4">Red222</strain>
    </source>
</reference>
<feature type="region of interest" description="Disordered" evidence="1">
    <location>
        <begin position="1"/>
        <end position="21"/>
    </location>
</feature>
<dbReference type="InterPro" id="IPR009057">
    <property type="entry name" value="Homeodomain-like_sf"/>
</dbReference>
<evidence type="ECO:0000259" key="2">
    <source>
        <dbReference type="Pfam" id="PF02954"/>
    </source>
</evidence>
<dbReference type="Gene3D" id="1.10.10.60">
    <property type="entry name" value="Homeodomain-like"/>
    <property type="match status" value="1"/>
</dbReference>
<protein>
    <recommendedName>
        <fullName evidence="2">DNA binding HTH domain-containing protein</fullName>
    </recommendedName>
</protein>
<dbReference type="InterPro" id="IPR027417">
    <property type="entry name" value="P-loop_NTPase"/>
</dbReference>
<evidence type="ECO:0000313" key="4">
    <source>
        <dbReference type="Proteomes" id="UP001242010"/>
    </source>
</evidence>
<dbReference type="InterPro" id="IPR002197">
    <property type="entry name" value="HTH_Fis"/>
</dbReference>
<organism evidence="3 4">
    <name type="scientific">Geothrix oryzae</name>
    <dbReference type="NCBI Taxonomy" id="2927975"/>
    <lineage>
        <taxon>Bacteria</taxon>
        <taxon>Pseudomonadati</taxon>
        <taxon>Acidobacteriota</taxon>
        <taxon>Holophagae</taxon>
        <taxon>Holophagales</taxon>
        <taxon>Holophagaceae</taxon>
        <taxon>Geothrix</taxon>
    </lineage>
</organism>
<name>A0ABN6UUQ5_9BACT</name>
<sequence length="264" mass="28218">MSKQTLAPLGPGTTPAQDGRNHGALLIPLPLLPGHARWGAHLDALVARAEGLWVHGPAGSGVSTLAAELARRRGAPWIEAGEEPDAGTWLTTHPGGVIAARHPAPEGLACLDLALPEVEEHPEAIPALLAALAVEEGLEGPLPPALGTLPCPGNLRELRNRILRWKLLGQLPEPGPAGPPRFEAEDLATNLHELERFLLHRALRRAYGNRVEAAARLGVSRRQLYLLIRRHGDPVRGESGAGDLPQRLRKRRPPQNSSPGPGTR</sequence>
<evidence type="ECO:0000256" key="1">
    <source>
        <dbReference type="SAM" id="MobiDB-lite"/>
    </source>
</evidence>
<feature type="region of interest" description="Disordered" evidence="1">
    <location>
        <begin position="235"/>
        <end position="264"/>
    </location>
</feature>
<accession>A0ABN6UUQ5</accession>
<evidence type="ECO:0000313" key="3">
    <source>
        <dbReference type="EMBL" id="BDU68440.1"/>
    </source>
</evidence>
<dbReference type="SUPFAM" id="SSF46689">
    <property type="entry name" value="Homeodomain-like"/>
    <property type="match status" value="1"/>
</dbReference>
<dbReference type="Pfam" id="PF02954">
    <property type="entry name" value="HTH_8"/>
    <property type="match status" value="1"/>
</dbReference>
<dbReference type="EMBL" id="AP027079">
    <property type="protein sequence ID" value="BDU68440.1"/>
    <property type="molecule type" value="Genomic_DNA"/>
</dbReference>